<dbReference type="InterPro" id="IPR058007">
    <property type="entry name" value="Gp5.9"/>
</dbReference>
<evidence type="ECO:0000313" key="1">
    <source>
        <dbReference type="EMBL" id="ANY29031.1"/>
    </source>
</evidence>
<protein>
    <submittedName>
        <fullName evidence="1">Uncharacterized protein</fullName>
    </submittedName>
</protein>
<organism evidence="1 2">
    <name type="scientific">Pseudomonas phage UNO-SLW4</name>
    <dbReference type="NCBI Taxonomy" id="1874531"/>
    <lineage>
        <taxon>Viruses</taxon>
        <taxon>Duplodnaviria</taxon>
        <taxon>Heunggongvirae</taxon>
        <taxon>Uroviricota</taxon>
        <taxon>Caudoviricetes</taxon>
        <taxon>Autographivirales</taxon>
        <taxon>Autotranscriptaviridae</taxon>
        <taxon>Studiervirinae</taxon>
        <taxon>Unosvirus</taxon>
        <taxon>Unosvirus UNOSLW1</taxon>
        <taxon>Pifdecavirus UNOSLW1</taxon>
    </lineage>
</organism>
<reference evidence="1 2" key="1">
    <citation type="submission" date="2016-06" db="EMBL/GenBank/DDBJ databases">
        <title>Complete Genome Sequences of Pseudomonas fluorescens Bacteriophages Isolated from Omaha, NE Freshwater Samples.</title>
        <authorList>
            <person name="Lu G."/>
            <person name="Luhr J."/>
            <person name="Stoecklein A."/>
            <person name="Warner P."/>
            <person name="Tapprich W."/>
        </authorList>
    </citation>
    <scope>NUCLEOTIDE SEQUENCE [LARGE SCALE GENOMIC DNA]</scope>
</reference>
<evidence type="ECO:0000313" key="2">
    <source>
        <dbReference type="Proteomes" id="UP000230494"/>
    </source>
</evidence>
<accession>A0A1B2AMX1</accession>
<gene>
    <name evidence="1" type="ORF">UNOSLW4_0080</name>
</gene>
<name>A0A1B2AMX1_9CAUD</name>
<dbReference type="Pfam" id="PF25708">
    <property type="entry name" value="Phage_T7_Gp5_9"/>
    <property type="match status" value="1"/>
</dbReference>
<proteinExistence type="predicted"/>
<dbReference type="EMBL" id="KX449363">
    <property type="protein sequence ID" value="ANY29031.1"/>
    <property type="molecule type" value="Genomic_DNA"/>
</dbReference>
<dbReference type="Proteomes" id="UP000230494">
    <property type="component" value="Segment"/>
</dbReference>
<sequence length="59" mass="6674">MSTVTIPEKEYDELLADSNHLRMLINRGVDNWDGYVSRHHEECDECGLDEDDCTCGGGE</sequence>